<dbReference type="AlphaFoldDB" id="A0A433TB08"/>
<accession>A0A433TB08</accession>
<dbReference type="Proteomes" id="UP000271974">
    <property type="component" value="Unassembled WGS sequence"/>
</dbReference>
<sequence>PAYIFIPTAVIVFLRKFGKGRSRSELLGELQWGTANLVNAHARLQFIRRKHGGPGEQGARANIVNIDPISVMTSTLHQINDHVTQSANPKTPTAAAKAESETSFADLFKAAQECQSVSGTSTRDNP</sequence>
<feature type="non-terminal residue" evidence="1">
    <location>
        <position position="1"/>
    </location>
</feature>
<gene>
    <name evidence="1" type="ORF">EGW08_013500</name>
</gene>
<evidence type="ECO:0000313" key="2">
    <source>
        <dbReference type="Proteomes" id="UP000271974"/>
    </source>
</evidence>
<keyword evidence="2" id="KW-1185">Reference proteome</keyword>
<protein>
    <submittedName>
        <fullName evidence="1">Uncharacterized protein</fullName>
    </submittedName>
</protein>
<proteinExistence type="predicted"/>
<dbReference type="EMBL" id="RQTK01000492">
    <property type="protein sequence ID" value="RUS78749.1"/>
    <property type="molecule type" value="Genomic_DNA"/>
</dbReference>
<name>A0A433TB08_ELYCH</name>
<reference evidence="1 2" key="1">
    <citation type="submission" date="2019-01" db="EMBL/GenBank/DDBJ databases">
        <title>A draft genome assembly of the solar-powered sea slug Elysia chlorotica.</title>
        <authorList>
            <person name="Cai H."/>
            <person name="Li Q."/>
            <person name="Fang X."/>
            <person name="Li J."/>
            <person name="Curtis N.E."/>
            <person name="Altenburger A."/>
            <person name="Shibata T."/>
            <person name="Feng M."/>
            <person name="Maeda T."/>
            <person name="Schwartz J.A."/>
            <person name="Shigenobu S."/>
            <person name="Lundholm N."/>
            <person name="Nishiyama T."/>
            <person name="Yang H."/>
            <person name="Hasebe M."/>
            <person name="Li S."/>
            <person name="Pierce S.K."/>
            <person name="Wang J."/>
        </authorList>
    </citation>
    <scope>NUCLEOTIDE SEQUENCE [LARGE SCALE GENOMIC DNA]</scope>
    <source>
        <strain evidence="1">EC2010</strain>
        <tissue evidence="1">Whole organism of an adult</tissue>
    </source>
</reference>
<comment type="caution">
    <text evidence="1">The sequence shown here is derived from an EMBL/GenBank/DDBJ whole genome shotgun (WGS) entry which is preliminary data.</text>
</comment>
<evidence type="ECO:0000313" key="1">
    <source>
        <dbReference type="EMBL" id="RUS78749.1"/>
    </source>
</evidence>
<organism evidence="1 2">
    <name type="scientific">Elysia chlorotica</name>
    <name type="common">Eastern emerald elysia</name>
    <name type="synonym">Sea slug</name>
    <dbReference type="NCBI Taxonomy" id="188477"/>
    <lineage>
        <taxon>Eukaryota</taxon>
        <taxon>Metazoa</taxon>
        <taxon>Spiralia</taxon>
        <taxon>Lophotrochozoa</taxon>
        <taxon>Mollusca</taxon>
        <taxon>Gastropoda</taxon>
        <taxon>Heterobranchia</taxon>
        <taxon>Euthyneura</taxon>
        <taxon>Panpulmonata</taxon>
        <taxon>Sacoglossa</taxon>
        <taxon>Placobranchoidea</taxon>
        <taxon>Plakobranchidae</taxon>
        <taxon>Elysia</taxon>
    </lineage>
</organism>